<name>A0AAV2FQF2_9ROSI</name>
<keyword evidence="3" id="KW-1185">Reference proteome</keyword>
<dbReference type="Proteomes" id="UP001497516">
    <property type="component" value="Chromosome 7"/>
</dbReference>
<organism evidence="2 3">
    <name type="scientific">Linum trigynum</name>
    <dbReference type="NCBI Taxonomy" id="586398"/>
    <lineage>
        <taxon>Eukaryota</taxon>
        <taxon>Viridiplantae</taxon>
        <taxon>Streptophyta</taxon>
        <taxon>Embryophyta</taxon>
        <taxon>Tracheophyta</taxon>
        <taxon>Spermatophyta</taxon>
        <taxon>Magnoliopsida</taxon>
        <taxon>eudicotyledons</taxon>
        <taxon>Gunneridae</taxon>
        <taxon>Pentapetalae</taxon>
        <taxon>rosids</taxon>
        <taxon>fabids</taxon>
        <taxon>Malpighiales</taxon>
        <taxon>Linaceae</taxon>
        <taxon>Linum</taxon>
    </lineage>
</organism>
<dbReference type="AlphaFoldDB" id="A0AAV2FQF2"/>
<gene>
    <name evidence="2" type="ORF">LTRI10_LOCUS40701</name>
</gene>
<protein>
    <submittedName>
        <fullName evidence="2">Uncharacterized protein</fullName>
    </submittedName>
</protein>
<evidence type="ECO:0000256" key="1">
    <source>
        <dbReference type="SAM" id="MobiDB-lite"/>
    </source>
</evidence>
<evidence type="ECO:0000313" key="2">
    <source>
        <dbReference type="EMBL" id="CAL1400586.1"/>
    </source>
</evidence>
<feature type="compositionally biased region" description="Polar residues" evidence="1">
    <location>
        <begin position="8"/>
        <end position="19"/>
    </location>
</feature>
<reference evidence="2 3" key="1">
    <citation type="submission" date="2024-04" db="EMBL/GenBank/DDBJ databases">
        <authorList>
            <person name="Fracassetti M."/>
        </authorList>
    </citation>
    <scope>NUCLEOTIDE SEQUENCE [LARGE SCALE GENOMIC DNA]</scope>
</reference>
<feature type="region of interest" description="Disordered" evidence="1">
    <location>
        <begin position="1"/>
        <end position="28"/>
    </location>
</feature>
<sequence>MLRIQIQRDLQNPQASMSSPHAKPRHPDFSFSDVDLPYLCRGLFLQVESPACGYRRPAEIRVGLATAAARLMRRVGLGILAAATHELGVGMGSWGLD</sequence>
<dbReference type="EMBL" id="OZ034820">
    <property type="protein sequence ID" value="CAL1400586.1"/>
    <property type="molecule type" value="Genomic_DNA"/>
</dbReference>
<accession>A0AAV2FQF2</accession>
<proteinExistence type="predicted"/>
<evidence type="ECO:0000313" key="3">
    <source>
        <dbReference type="Proteomes" id="UP001497516"/>
    </source>
</evidence>